<dbReference type="Pfam" id="PF00239">
    <property type="entry name" value="Resolvase"/>
    <property type="match status" value="1"/>
</dbReference>
<dbReference type="Gene3D" id="3.90.1750.20">
    <property type="entry name" value="Putative Large Serine Recombinase, Chain B, Domain 2"/>
    <property type="match status" value="1"/>
</dbReference>
<dbReference type="Pfam" id="PF13408">
    <property type="entry name" value="Zn_ribbon_recom"/>
    <property type="match status" value="1"/>
</dbReference>
<dbReference type="InterPro" id="IPR038109">
    <property type="entry name" value="DNA_bind_recomb_sf"/>
</dbReference>
<feature type="compositionally biased region" description="Polar residues" evidence="1">
    <location>
        <begin position="1"/>
        <end position="11"/>
    </location>
</feature>
<dbReference type="PANTHER" id="PTHR30461">
    <property type="entry name" value="DNA-INVERTASE FROM LAMBDOID PROPHAGE"/>
    <property type="match status" value="1"/>
</dbReference>
<feature type="domain" description="Resolvase/invertase-type recombinase catalytic" evidence="2">
    <location>
        <begin position="27"/>
        <end position="179"/>
    </location>
</feature>
<dbReference type="InterPro" id="IPR011109">
    <property type="entry name" value="DNA_bind_recombinase_dom"/>
</dbReference>
<feature type="region of interest" description="Disordered" evidence="1">
    <location>
        <begin position="1"/>
        <end position="26"/>
    </location>
</feature>
<dbReference type="CDD" id="cd03768">
    <property type="entry name" value="SR_ResInv"/>
    <property type="match status" value="1"/>
</dbReference>
<sequence length="540" mass="60389">MTSHTTRLNRPQPQPKPADREPVKRVRCAIYTRKSTEEGLEQEFNSLDAQREAGEAFVRSQAGEGWALSPEKYDDGGYTGGNTDRPGLHKLLEHVSDGKVDCIIVYKVDRLSRSLLDFAQLMRTFEDKKVAFVSVTQQFNTATSMGRLVLNVLLSFAQFEREIISERTRDKIAATRRKGKWAGGHPVLGYDIDPGGYKLALNTAEAERVRQIFALYLEHGALVPVVTELERRQWTTKRWATRKGPEQGGKPFDRTNLYNLLTNPLYVGHVRYKDEVHAGEHPAIVDPGVFAAVQHALTRNGRTGGALVRNPFGALLKGLLRCGPCGCAMTPSHSTKGNKRYRYYVCGTAQKRGYRACPSKSIPAEPIEGFVVERVRGVGRDPELLRQVLEQAREKGAARTAELEAEHRGLEKDLRAWHGEVRRLSVQLKPGEDNWPLVARLADLHARIEAAEHRAAKVREHIRTVTSQLIPEDDAARALAAFDPVWGTLTPLERARVIALLVEKVEYDGRDGQVTVSFHPTGIKALADEWAARPDQREIA</sequence>
<evidence type="ECO:0000259" key="2">
    <source>
        <dbReference type="PROSITE" id="PS51736"/>
    </source>
</evidence>
<dbReference type="InterPro" id="IPR036162">
    <property type="entry name" value="Resolvase-like_N_sf"/>
</dbReference>
<proteinExistence type="predicted"/>
<organism evidence="4 5">
    <name type="scientific">Gemmata palustris</name>
    <dbReference type="NCBI Taxonomy" id="2822762"/>
    <lineage>
        <taxon>Bacteria</taxon>
        <taxon>Pseudomonadati</taxon>
        <taxon>Planctomycetota</taxon>
        <taxon>Planctomycetia</taxon>
        <taxon>Gemmatales</taxon>
        <taxon>Gemmataceae</taxon>
        <taxon>Gemmata</taxon>
    </lineage>
</organism>
<evidence type="ECO:0000259" key="3">
    <source>
        <dbReference type="PROSITE" id="PS51737"/>
    </source>
</evidence>
<dbReference type="InterPro" id="IPR025827">
    <property type="entry name" value="Zn_ribbon_recom_dom"/>
</dbReference>
<keyword evidence="5" id="KW-1185">Reference proteome</keyword>
<dbReference type="InterPro" id="IPR050639">
    <property type="entry name" value="SSR_resolvase"/>
</dbReference>
<name>A0ABS5BN87_9BACT</name>
<evidence type="ECO:0000256" key="1">
    <source>
        <dbReference type="SAM" id="MobiDB-lite"/>
    </source>
</evidence>
<reference evidence="4 5" key="1">
    <citation type="submission" date="2021-04" db="EMBL/GenBank/DDBJ databases">
        <authorList>
            <person name="Ivanova A."/>
        </authorList>
    </citation>
    <scope>NUCLEOTIDE SEQUENCE [LARGE SCALE GENOMIC DNA]</scope>
    <source>
        <strain evidence="4 5">G18</strain>
    </source>
</reference>
<accession>A0ABS5BN87</accession>
<evidence type="ECO:0000313" key="5">
    <source>
        <dbReference type="Proteomes" id="UP000676565"/>
    </source>
</evidence>
<dbReference type="Proteomes" id="UP000676565">
    <property type="component" value="Unassembled WGS sequence"/>
</dbReference>
<evidence type="ECO:0000313" key="4">
    <source>
        <dbReference type="EMBL" id="MBP3954770.1"/>
    </source>
</evidence>
<dbReference type="EMBL" id="JAGKQQ010000001">
    <property type="protein sequence ID" value="MBP3954770.1"/>
    <property type="molecule type" value="Genomic_DNA"/>
</dbReference>
<comment type="caution">
    <text evidence="4">The sequence shown here is derived from an EMBL/GenBank/DDBJ whole genome shotgun (WGS) entry which is preliminary data.</text>
</comment>
<feature type="domain" description="Recombinase" evidence="3">
    <location>
        <begin position="187"/>
        <end position="303"/>
    </location>
</feature>
<dbReference type="PROSITE" id="PS51737">
    <property type="entry name" value="RECOMBINASE_DNA_BIND"/>
    <property type="match status" value="1"/>
</dbReference>
<dbReference type="SMART" id="SM00857">
    <property type="entry name" value="Resolvase"/>
    <property type="match status" value="1"/>
</dbReference>
<dbReference type="Gene3D" id="3.40.50.1390">
    <property type="entry name" value="Resolvase, N-terminal catalytic domain"/>
    <property type="match status" value="1"/>
</dbReference>
<dbReference type="InterPro" id="IPR006119">
    <property type="entry name" value="Resolv_N"/>
</dbReference>
<dbReference type="Pfam" id="PF07508">
    <property type="entry name" value="Recombinase"/>
    <property type="match status" value="1"/>
</dbReference>
<dbReference type="SUPFAM" id="SSF53041">
    <property type="entry name" value="Resolvase-like"/>
    <property type="match status" value="1"/>
</dbReference>
<dbReference type="PROSITE" id="PS51736">
    <property type="entry name" value="RECOMBINASES_3"/>
    <property type="match status" value="1"/>
</dbReference>
<gene>
    <name evidence="4" type="ORF">J8F10_05670</name>
</gene>
<dbReference type="PANTHER" id="PTHR30461:SF23">
    <property type="entry name" value="DNA RECOMBINASE-RELATED"/>
    <property type="match status" value="1"/>
</dbReference>
<protein>
    <submittedName>
        <fullName evidence="4">Recombinase family protein</fullName>
    </submittedName>
</protein>
<dbReference type="RefSeq" id="WP_210652883.1">
    <property type="nucleotide sequence ID" value="NZ_JAGKQQ010000001.1"/>
</dbReference>